<dbReference type="EMBL" id="UGPN01000002">
    <property type="protein sequence ID" value="STY63982.1"/>
    <property type="molecule type" value="Genomic_DNA"/>
</dbReference>
<organism evidence="2 3">
    <name type="scientific">Mannheimia haemolytica</name>
    <name type="common">Pasteurella haemolytica</name>
    <dbReference type="NCBI Taxonomy" id="75985"/>
    <lineage>
        <taxon>Bacteria</taxon>
        <taxon>Pseudomonadati</taxon>
        <taxon>Pseudomonadota</taxon>
        <taxon>Gammaproteobacteria</taxon>
        <taxon>Pasteurellales</taxon>
        <taxon>Pasteurellaceae</taxon>
        <taxon>Mannheimia</taxon>
    </lineage>
</organism>
<dbReference type="AlphaFoldDB" id="A0A378N6C1"/>
<dbReference type="Proteomes" id="UP000254802">
    <property type="component" value="Unassembled WGS sequence"/>
</dbReference>
<feature type="domain" description="UPF0033" evidence="1">
    <location>
        <begin position="5"/>
        <end position="29"/>
    </location>
</feature>
<evidence type="ECO:0000313" key="2">
    <source>
        <dbReference type="EMBL" id="STY63982.1"/>
    </source>
</evidence>
<evidence type="ECO:0000313" key="3">
    <source>
        <dbReference type="Proteomes" id="UP000254802"/>
    </source>
</evidence>
<dbReference type="PROSITE" id="PS01148">
    <property type="entry name" value="UPF0033"/>
    <property type="match status" value="1"/>
</dbReference>
<dbReference type="InterPro" id="IPR036868">
    <property type="entry name" value="TusA-like_sf"/>
</dbReference>
<dbReference type="InterPro" id="IPR001455">
    <property type="entry name" value="TusA-like"/>
</dbReference>
<protein>
    <submittedName>
        <fullName evidence="2">SirA-like protein</fullName>
    </submittedName>
</protein>
<dbReference type="Gene3D" id="3.30.110.40">
    <property type="entry name" value="TusA-like domain"/>
    <property type="match status" value="1"/>
</dbReference>
<reference evidence="2 3" key="1">
    <citation type="submission" date="2018-06" db="EMBL/GenBank/DDBJ databases">
        <authorList>
            <consortium name="Pathogen Informatics"/>
            <person name="Doyle S."/>
        </authorList>
    </citation>
    <scope>NUCLEOTIDE SEQUENCE [LARGE SCALE GENOMIC DNA]</scope>
    <source>
        <strain evidence="2 3">NCTC10638</strain>
    </source>
</reference>
<name>A0A378N6C1_MANHA</name>
<gene>
    <name evidence="2" type="ORF">NCTC10638_03155</name>
</gene>
<evidence type="ECO:0000259" key="1">
    <source>
        <dbReference type="PROSITE" id="PS01148"/>
    </source>
</evidence>
<dbReference type="Pfam" id="PF01206">
    <property type="entry name" value="TusA"/>
    <property type="match status" value="1"/>
</dbReference>
<accession>A0A378N6C1</accession>
<dbReference type="CDD" id="cd00291">
    <property type="entry name" value="SirA_YedF_YeeD"/>
    <property type="match status" value="1"/>
</dbReference>
<dbReference type="STRING" id="75985.WC39_07625"/>
<proteinExistence type="predicted"/>
<dbReference type="SUPFAM" id="SSF64307">
    <property type="entry name" value="SirA-like"/>
    <property type="match status" value="1"/>
</dbReference>
<sequence>MQYVLDLTGYACPLPLLMAKKAMNDLKKGDSLEILLNQQSSLTILNCLPKSKVGFVSYKRLKMWGTDLFCIERKKKIWAEK</sequence>